<evidence type="ECO:0000256" key="2">
    <source>
        <dbReference type="SAM" id="MobiDB-lite"/>
    </source>
</evidence>
<feature type="domain" description="J" evidence="3">
    <location>
        <begin position="11"/>
        <end position="76"/>
    </location>
</feature>
<dbReference type="PROSITE" id="PS00636">
    <property type="entry name" value="DNAJ_1"/>
    <property type="match status" value="1"/>
</dbReference>
<dbReference type="PRINTS" id="PR00625">
    <property type="entry name" value="JDOMAIN"/>
</dbReference>
<dbReference type="Pfam" id="PF00226">
    <property type="entry name" value="DnaJ"/>
    <property type="match status" value="1"/>
</dbReference>
<dbReference type="InterPro" id="IPR052812">
    <property type="entry name" value="Plant_DnaJ_domain"/>
</dbReference>
<proteinExistence type="evidence at transcript level"/>
<evidence type="ECO:0000259" key="3">
    <source>
        <dbReference type="PROSITE" id="PS50076"/>
    </source>
</evidence>
<dbReference type="InterPro" id="IPR018253">
    <property type="entry name" value="DnaJ_domain_CS"/>
</dbReference>
<organism evidence="4">
    <name type="scientific">Caligus rogercresseyi</name>
    <name type="common">Sea louse</name>
    <dbReference type="NCBI Taxonomy" id="217165"/>
    <lineage>
        <taxon>Eukaryota</taxon>
        <taxon>Metazoa</taxon>
        <taxon>Ecdysozoa</taxon>
        <taxon>Arthropoda</taxon>
        <taxon>Crustacea</taxon>
        <taxon>Multicrustacea</taxon>
        <taxon>Hexanauplia</taxon>
        <taxon>Copepoda</taxon>
        <taxon>Siphonostomatoida</taxon>
        <taxon>Caligidae</taxon>
        <taxon>Caligus</taxon>
    </lineage>
</organism>
<keyword evidence="1" id="KW-0175">Coiled coil</keyword>
<gene>
    <name evidence="4" type="primary">DNJ15</name>
</gene>
<dbReference type="SUPFAM" id="SSF46565">
    <property type="entry name" value="Chaperone J-domain"/>
    <property type="match status" value="1"/>
</dbReference>
<reference evidence="4" key="1">
    <citation type="submission" date="2009-03" db="EMBL/GenBank/DDBJ databases">
        <title>Caligus rogercresseyi ESTs and full-length cDNAs.</title>
        <authorList>
            <person name="Yasuike M."/>
            <person name="von Schalburg K."/>
            <person name="Cooper G."/>
            <person name="Leong J."/>
            <person name="Jones S.R.M."/>
            <person name="Koop B.F."/>
        </authorList>
    </citation>
    <scope>NUCLEOTIDE SEQUENCE</scope>
    <source>
        <tissue evidence="4">Whole tissue</tissue>
    </source>
</reference>
<feature type="compositionally biased region" description="Basic and acidic residues" evidence="2">
    <location>
        <begin position="345"/>
        <end position="356"/>
    </location>
</feature>
<feature type="coiled-coil region" evidence="1">
    <location>
        <begin position="279"/>
        <end position="313"/>
    </location>
</feature>
<dbReference type="Gene3D" id="1.10.287.110">
    <property type="entry name" value="DnaJ domain"/>
    <property type="match status" value="1"/>
</dbReference>
<feature type="compositionally biased region" description="Polar residues" evidence="2">
    <location>
        <begin position="357"/>
        <end position="381"/>
    </location>
</feature>
<sequence>MADDNGLDSEDMYAILQVPRNASQDEIKTSYKKLALQYHPDKNPDNEEAREHFTLIARAYEILSDPEKKHIYDLQGTSEENAAALFHDFSKEDMTMTGVGALFIARTVGAPIHFAIPSKLLIEANDISNHVSERKVEDLSSVETQGILQTNEGIFFYVHCGQEDLDKGLIIHAQSPNRDSFKLFLFNAQGEIYISKDSEKQGSKSRAALFFLPHLTHEVMDAKCIVEGNDKLSSFDKLGFYQRNGLSIQPGKHLICIVNENFFMNANVYTSMRSYDDIDKNLRDKITKVEKDLDNKKKEIQSVKEIMMKEKDDKIFKDFSLETDLILCLRKKIYNKLLNNISTEKSNKSCKDKLKNTETSQQADEPPTQSTNSSQESDLTI</sequence>
<name>C1BMY0_CALRO</name>
<dbReference type="CDD" id="cd06257">
    <property type="entry name" value="DnaJ"/>
    <property type="match status" value="1"/>
</dbReference>
<dbReference type="EMBL" id="BT075959">
    <property type="protein sequence ID" value="ACO10383.1"/>
    <property type="molecule type" value="mRNA"/>
</dbReference>
<feature type="region of interest" description="Disordered" evidence="2">
    <location>
        <begin position="345"/>
        <end position="381"/>
    </location>
</feature>
<dbReference type="PROSITE" id="PS50076">
    <property type="entry name" value="DNAJ_2"/>
    <property type="match status" value="1"/>
</dbReference>
<evidence type="ECO:0000256" key="1">
    <source>
        <dbReference type="SAM" id="Coils"/>
    </source>
</evidence>
<evidence type="ECO:0000313" key="4">
    <source>
        <dbReference type="EMBL" id="ACO10383.1"/>
    </source>
</evidence>
<accession>C1BMY0</accession>
<dbReference type="InterPro" id="IPR036869">
    <property type="entry name" value="J_dom_sf"/>
</dbReference>
<dbReference type="SMART" id="SM00271">
    <property type="entry name" value="DnaJ"/>
    <property type="match status" value="1"/>
</dbReference>
<dbReference type="AlphaFoldDB" id="C1BMY0"/>
<dbReference type="PANTHER" id="PTHR44272">
    <property type="entry name" value="DNAJ DOMAIN (PROKARYOTIC HEAT SHOCK PROTEIN)"/>
    <property type="match status" value="1"/>
</dbReference>
<dbReference type="InterPro" id="IPR001623">
    <property type="entry name" value="DnaJ_domain"/>
</dbReference>
<protein>
    <submittedName>
        <fullName evidence="4">Chaperone protein dnaJ 15</fullName>
    </submittedName>
</protein>
<dbReference type="PANTHER" id="PTHR44272:SF3">
    <property type="entry name" value="J DOMAIN-CONTAINING PROTEIN"/>
    <property type="match status" value="1"/>
</dbReference>